<dbReference type="PRINTS" id="PR00332">
    <property type="entry name" value="HISTRIAD"/>
</dbReference>
<dbReference type="PROSITE" id="PS00892">
    <property type="entry name" value="HIT_1"/>
    <property type="match status" value="1"/>
</dbReference>
<sequence length="115" mass="12629">MADSDKTLFQKIADGEIPADLVYQDDRAIAFRDIHPQAPTHVLVVPRQPIPRADAIEPEDEAVIGHLFTVARTVAEAEGLSDYRLVVNNGEGAGQTVFHLHVHLLGGRDFQWPPG</sequence>
<evidence type="ECO:0000256" key="3">
    <source>
        <dbReference type="PROSITE-ProRule" id="PRU00464"/>
    </source>
</evidence>
<evidence type="ECO:0000259" key="4">
    <source>
        <dbReference type="PROSITE" id="PS51084"/>
    </source>
</evidence>
<dbReference type="EMBL" id="MQWD01000001">
    <property type="protein sequence ID" value="PAP75696.1"/>
    <property type="molecule type" value="Genomic_DNA"/>
</dbReference>
<feature type="active site" description="Tele-AMP-histidine intermediate" evidence="1">
    <location>
        <position position="101"/>
    </location>
</feature>
<dbReference type="CDD" id="cd01276">
    <property type="entry name" value="PKCI_related"/>
    <property type="match status" value="1"/>
</dbReference>
<gene>
    <name evidence="5" type="ORF">BSZ37_04215</name>
</gene>
<dbReference type="GO" id="GO:0003824">
    <property type="term" value="F:catalytic activity"/>
    <property type="evidence" value="ECO:0007669"/>
    <property type="project" value="InterPro"/>
</dbReference>
<reference evidence="5 6" key="1">
    <citation type="submission" date="2016-11" db="EMBL/GenBank/DDBJ databases">
        <title>Study of marine rhodopsin-containing bacteria.</title>
        <authorList>
            <person name="Yoshizawa S."/>
            <person name="Kumagai Y."/>
            <person name="Kogure K."/>
        </authorList>
    </citation>
    <scope>NUCLEOTIDE SEQUENCE [LARGE SCALE GENOMIC DNA]</scope>
    <source>
        <strain evidence="5 6">SAORIC-28</strain>
    </source>
</reference>
<dbReference type="InterPro" id="IPR001310">
    <property type="entry name" value="Histidine_triad_HIT"/>
</dbReference>
<name>A0A271IWU2_9BACT</name>
<feature type="domain" description="HIT" evidence="4">
    <location>
        <begin position="8"/>
        <end position="115"/>
    </location>
</feature>
<dbReference type="PANTHER" id="PTHR23089">
    <property type="entry name" value="HISTIDINE TRIAD HIT PROTEIN"/>
    <property type="match status" value="1"/>
</dbReference>
<accession>A0A271IWU2</accession>
<protein>
    <submittedName>
        <fullName evidence="5">Histidine triad nucleotide-binding protein</fullName>
    </submittedName>
</protein>
<dbReference type="InterPro" id="IPR036265">
    <property type="entry name" value="HIT-like_sf"/>
</dbReference>
<dbReference type="InterPro" id="IPR019808">
    <property type="entry name" value="Histidine_triad_CS"/>
</dbReference>
<evidence type="ECO:0000313" key="5">
    <source>
        <dbReference type="EMBL" id="PAP75696.1"/>
    </source>
</evidence>
<dbReference type="AlphaFoldDB" id="A0A271IWU2"/>
<dbReference type="RefSeq" id="WP_095509339.1">
    <property type="nucleotide sequence ID" value="NZ_MQWD01000001.1"/>
</dbReference>
<evidence type="ECO:0000313" key="6">
    <source>
        <dbReference type="Proteomes" id="UP000216339"/>
    </source>
</evidence>
<dbReference type="PROSITE" id="PS51084">
    <property type="entry name" value="HIT_2"/>
    <property type="match status" value="1"/>
</dbReference>
<dbReference type="Proteomes" id="UP000216339">
    <property type="component" value="Unassembled WGS sequence"/>
</dbReference>
<dbReference type="OrthoDB" id="9784774at2"/>
<comment type="caution">
    <text evidence="5">The sequence shown here is derived from an EMBL/GenBank/DDBJ whole genome shotgun (WGS) entry which is preliminary data.</text>
</comment>
<dbReference type="Gene3D" id="3.30.428.10">
    <property type="entry name" value="HIT-like"/>
    <property type="match status" value="1"/>
</dbReference>
<evidence type="ECO:0000256" key="1">
    <source>
        <dbReference type="PIRSR" id="PIRSR601310-1"/>
    </source>
</evidence>
<dbReference type="SUPFAM" id="SSF54197">
    <property type="entry name" value="HIT-like"/>
    <property type="match status" value="1"/>
</dbReference>
<dbReference type="InterPro" id="IPR011146">
    <property type="entry name" value="HIT-like"/>
</dbReference>
<organism evidence="5 6">
    <name type="scientific">Rubrivirga marina</name>
    <dbReference type="NCBI Taxonomy" id="1196024"/>
    <lineage>
        <taxon>Bacteria</taxon>
        <taxon>Pseudomonadati</taxon>
        <taxon>Rhodothermota</taxon>
        <taxon>Rhodothermia</taxon>
        <taxon>Rhodothermales</taxon>
        <taxon>Rubricoccaceae</taxon>
        <taxon>Rubrivirga</taxon>
    </lineage>
</organism>
<evidence type="ECO:0000256" key="2">
    <source>
        <dbReference type="PIRSR" id="PIRSR601310-3"/>
    </source>
</evidence>
<dbReference type="Pfam" id="PF01230">
    <property type="entry name" value="HIT"/>
    <property type="match status" value="1"/>
</dbReference>
<keyword evidence="6" id="KW-1185">Reference proteome</keyword>
<feature type="short sequence motif" description="Histidine triad motif" evidence="2 3">
    <location>
        <begin position="99"/>
        <end position="103"/>
    </location>
</feature>
<proteinExistence type="predicted"/>